<proteinExistence type="predicted"/>
<feature type="domain" description="GRF-type" evidence="8">
    <location>
        <begin position="386"/>
        <end position="429"/>
    </location>
</feature>
<dbReference type="Proteomes" id="UP000030645">
    <property type="component" value="Unassembled WGS sequence"/>
</dbReference>
<dbReference type="CDD" id="cd06133">
    <property type="entry name" value="ERI-1_3'hExo_like"/>
    <property type="match status" value="1"/>
</dbReference>
<dbReference type="GO" id="GO:0008270">
    <property type="term" value="F:zinc ion binding"/>
    <property type="evidence" value="ECO:0007669"/>
    <property type="project" value="UniProtKB-KW"/>
</dbReference>
<dbReference type="InterPro" id="IPR010666">
    <property type="entry name" value="Znf_GRF"/>
</dbReference>
<dbReference type="eggNOG" id="KOG0542">
    <property type="taxonomic scope" value="Eukaryota"/>
</dbReference>
<evidence type="ECO:0000256" key="5">
    <source>
        <dbReference type="ARBA" id="ARBA00022833"/>
    </source>
</evidence>
<evidence type="ECO:0000256" key="4">
    <source>
        <dbReference type="ARBA" id="ARBA00022801"/>
    </source>
</evidence>
<dbReference type="KEGG" id="mnt:21387886"/>
<dbReference type="PANTHER" id="PTHR23044">
    <property type="entry name" value="3'-5' EXONUCLEASE ERI1-RELATED"/>
    <property type="match status" value="1"/>
</dbReference>
<dbReference type="PROSITE" id="PS51999">
    <property type="entry name" value="ZF_GRF"/>
    <property type="match status" value="1"/>
</dbReference>
<dbReference type="STRING" id="981085.W9RJ81"/>
<protein>
    <submittedName>
        <fullName evidence="9">ERI1 exoribonuclease 2</fullName>
    </submittedName>
</protein>
<accession>W9RJ81</accession>
<organism evidence="9 10">
    <name type="scientific">Morus notabilis</name>
    <dbReference type="NCBI Taxonomy" id="981085"/>
    <lineage>
        <taxon>Eukaryota</taxon>
        <taxon>Viridiplantae</taxon>
        <taxon>Streptophyta</taxon>
        <taxon>Embryophyta</taxon>
        <taxon>Tracheophyta</taxon>
        <taxon>Spermatophyta</taxon>
        <taxon>Magnoliopsida</taxon>
        <taxon>eudicotyledons</taxon>
        <taxon>Gunneridae</taxon>
        <taxon>Pentapetalae</taxon>
        <taxon>rosids</taxon>
        <taxon>fabids</taxon>
        <taxon>Rosales</taxon>
        <taxon>Moraceae</taxon>
        <taxon>Moreae</taxon>
        <taxon>Morus</taxon>
    </lineage>
</organism>
<dbReference type="InterPro" id="IPR012337">
    <property type="entry name" value="RNaseH-like_sf"/>
</dbReference>
<evidence type="ECO:0000256" key="3">
    <source>
        <dbReference type="ARBA" id="ARBA00022771"/>
    </source>
</evidence>
<keyword evidence="4" id="KW-0378">Hydrolase</keyword>
<gene>
    <name evidence="9" type="ORF">L484_004384</name>
</gene>
<evidence type="ECO:0000259" key="8">
    <source>
        <dbReference type="PROSITE" id="PS51999"/>
    </source>
</evidence>
<keyword evidence="5" id="KW-0862">Zinc</keyword>
<dbReference type="FunFam" id="3.30.420.10:FF:000068">
    <property type="entry name" value="Exonuclease domain-containing protein 1"/>
    <property type="match status" value="1"/>
</dbReference>
<dbReference type="SUPFAM" id="SSF53098">
    <property type="entry name" value="Ribonuclease H-like"/>
    <property type="match status" value="1"/>
</dbReference>
<evidence type="ECO:0000256" key="1">
    <source>
        <dbReference type="ARBA" id="ARBA00022722"/>
    </source>
</evidence>
<dbReference type="Pfam" id="PF00929">
    <property type="entry name" value="RNase_T"/>
    <property type="match status" value="1"/>
</dbReference>
<evidence type="ECO:0000256" key="7">
    <source>
        <dbReference type="PROSITE-ProRule" id="PRU01343"/>
    </source>
</evidence>
<evidence type="ECO:0000256" key="6">
    <source>
        <dbReference type="ARBA" id="ARBA00022839"/>
    </source>
</evidence>
<dbReference type="InterPro" id="IPR051274">
    <property type="entry name" value="3-5_Exoribonuclease"/>
</dbReference>
<dbReference type="AlphaFoldDB" id="W9RJ81"/>
<dbReference type="Gene3D" id="3.30.420.10">
    <property type="entry name" value="Ribonuclease H-like superfamily/Ribonuclease H"/>
    <property type="match status" value="1"/>
</dbReference>
<keyword evidence="10" id="KW-1185">Reference proteome</keyword>
<dbReference type="EMBL" id="KE344808">
    <property type="protein sequence ID" value="EXB80477.1"/>
    <property type="molecule type" value="Genomic_DNA"/>
</dbReference>
<dbReference type="GO" id="GO:0003676">
    <property type="term" value="F:nucleic acid binding"/>
    <property type="evidence" value="ECO:0007669"/>
    <property type="project" value="InterPro"/>
</dbReference>
<sequence>MMTLDIQETKQKYHDTSVGCLHGEAIPPNLQDNGKLGEGSLKPIDETGSHFVGGITEGGSLNTTYTIPPNEAYHRPFYQQGYHVWSAYHPENQKAQQYQFYPLENHVYPVNHHEYCIPDDNKFQYLPLWKLSQMYQSQFNFQEFQYFVVIDFEATCDKEKNPHPQEIIEFPAVLVNSITGQLEDQFQVYVRPTHNQLLSNFCKDLTGIQQTQVDKGVLLSEALFLHDKWLEEKGVKRTNFVVVTWSNWDCRVMLESECRFKRIQKPPYFNRWINLKIPFHEVFGGVKCNLKEAVQLAGLTWEGRAHCGLDDAKNTARLLTYLMHRGFQFTITNSLTWQPMDHPLTLQKFPEYQSCFIPPPYRMKHQSVPLVPFHQIQIGHGEEEKCFCGVQRRKQMVQKPGPSHGCFYFGCGRAPNGGRCCNYFAWATV</sequence>
<evidence type="ECO:0000313" key="10">
    <source>
        <dbReference type="Proteomes" id="UP000030645"/>
    </source>
</evidence>
<keyword evidence="2" id="KW-0479">Metal-binding</keyword>
<evidence type="ECO:0000256" key="2">
    <source>
        <dbReference type="ARBA" id="ARBA00022723"/>
    </source>
</evidence>
<dbReference type="InterPro" id="IPR036397">
    <property type="entry name" value="RNaseH_sf"/>
</dbReference>
<dbReference type="OrthoDB" id="448399at2759"/>
<dbReference type="PANTHER" id="PTHR23044:SF69">
    <property type="entry name" value="3'-5' EXORIBONUCLEASE 1-LIKE"/>
    <property type="match status" value="1"/>
</dbReference>
<dbReference type="SMART" id="SM00479">
    <property type="entry name" value="EXOIII"/>
    <property type="match status" value="1"/>
</dbReference>
<evidence type="ECO:0000313" key="9">
    <source>
        <dbReference type="EMBL" id="EXB80477.1"/>
    </source>
</evidence>
<reference evidence="10" key="1">
    <citation type="submission" date="2013-01" db="EMBL/GenBank/DDBJ databases">
        <title>Draft Genome Sequence of a Mulberry Tree, Morus notabilis C.K. Schneid.</title>
        <authorList>
            <person name="He N."/>
            <person name="Zhao S."/>
        </authorList>
    </citation>
    <scope>NUCLEOTIDE SEQUENCE</scope>
</reference>
<dbReference type="InterPro" id="IPR047201">
    <property type="entry name" value="ERI-1_3'hExo-like"/>
</dbReference>
<dbReference type="GO" id="GO:0000175">
    <property type="term" value="F:3'-5'-RNA exonuclease activity"/>
    <property type="evidence" value="ECO:0007669"/>
    <property type="project" value="InterPro"/>
</dbReference>
<name>W9RJ81_9ROSA</name>
<keyword evidence="6" id="KW-0269">Exonuclease</keyword>
<dbReference type="InterPro" id="IPR013520">
    <property type="entry name" value="Ribonucl_H"/>
</dbReference>
<keyword evidence="1" id="KW-0540">Nuclease</keyword>
<keyword evidence="3 7" id="KW-0863">Zinc-finger</keyword>